<dbReference type="GO" id="GO:0008146">
    <property type="term" value="F:sulfotransferase activity"/>
    <property type="evidence" value="ECO:0007669"/>
    <property type="project" value="InterPro"/>
</dbReference>
<reference evidence="5" key="3">
    <citation type="submission" date="2015-06" db="UniProtKB">
        <authorList>
            <consortium name="EnsemblMetazoa"/>
        </authorList>
    </citation>
    <scope>IDENTIFICATION</scope>
</reference>
<evidence type="ECO:0000256" key="2">
    <source>
        <dbReference type="ARBA" id="ARBA00022679"/>
    </source>
</evidence>
<dbReference type="InterPro" id="IPR000863">
    <property type="entry name" value="Sulfotransferase_dom"/>
</dbReference>
<dbReference type="Pfam" id="PF00685">
    <property type="entry name" value="Sulfotransfer_1"/>
    <property type="match status" value="1"/>
</dbReference>
<keyword evidence="6" id="KW-1185">Reference proteome</keyword>
<sequence>MMKEWQVRPSDVLLATPPKSGTTWMGEILRLVRRFHPELPKAEGSEEPKMFPYLEMDLPLLPNALISKENIPLPRFIKTHLPYEFTKEKNLMDTLTSTYYHYCKEMLSFPGDFHQFFELVRQDRLIGGNIFKMARDWWQARHFPNILVVKYEEMKKDTADVVRRVGEFLQIPLDNETVDGIVQMCSMDEMRESMANRMKDKNGKNMMDVNKFVRKGIIGDWKNIFNHDEVEFVDECVRKYYNPVGLDFNV</sequence>
<name>R7TF10_CAPTE</name>
<dbReference type="Proteomes" id="UP000014760">
    <property type="component" value="Unassembled WGS sequence"/>
</dbReference>
<dbReference type="EMBL" id="KB311057">
    <property type="protein sequence ID" value="ELT90141.1"/>
    <property type="molecule type" value="Genomic_DNA"/>
</dbReference>
<comment type="similarity">
    <text evidence="1">Belongs to the sulfotransferase 1 family.</text>
</comment>
<evidence type="ECO:0000259" key="3">
    <source>
        <dbReference type="Pfam" id="PF00685"/>
    </source>
</evidence>
<dbReference type="AlphaFoldDB" id="R7TF10"/>
<evidence type="ECO:0000313" key="6">
    <source>
        <dbReference type="Proteomes" id="UP000014760"/>
    </source>
</evidence>
<evidence type="ECO:0000256" key="1">
    <source>
        <dbReference type="ARBA" id="ARBA00005771"/>
    </source>
</evidence>
<dbReference type="OrthoDB" id="205623at2759"/>
<dbReference type="OMA" id="FCNGVSH"/>
<keyword evidence="2" id="KW-0808">Transferase</keyword>
<dbReference type="SUPFAM" id="SSF52540">
    <property type="entry name" value="P-loop containing nucleoside triphosphate hydrolases"/>
    <property type="match status" value="1"/>
</dbReference>
<evidence type="ECO:0000313" key="4">
    <source>
        <dbReference type="EMBL" id="ELT90141.1"/>
    </source>
</evidence>
<dbReference type="EnsemblMetazoa" id="CapteT212194">
    <property type="protein sequence ID" value="CapteP212194"/>
    <property type="gene ID" value="CapteG212194"/>
</dbReference>
<feature type="domain" description="Sulfotransferase" evidence="3">
    <location>
        <begin position="9"/>
        <end position="239"/>
    </location>
</feature>
<proteinExistence type="inferred from homology"/>
<dbReference type="InterPro" id="IPR027417">
    <property type="entry name" value="P-loop_NTPase"/>
</dbReference>
<accession>R7TF10</accession>
<dbReference type="PANTHER" id="PTHR11783">
    <property type="entry name" value="SULFOTRANSFERASE SULT"/>
    <property type="match status" value="1"/>
</dbReference>
<gene>
    <name evidence="4" type="ORF">CAPTEDRAFT_212194</name>
</gene>
<dbReference type="HOGENOM" id="CLU_027239_1_2_1"/>
<protein>
    <recommendedName>
        <fullName evidence="3">Sulfotransferase domain-containing protein</fullName>
    </recommendedName>
</protein>
<dbReference type="Gene3D" id="3.40.50.300">
    <property type="entry name" value="P-loop containing nucleotide triphosphate hydrolases"/>
    <property type="match status" value="1"/>
</dbReference>
<reference evidence="6" key="1">
    <citation type="submission" date="2012-12" db="EMBL/GenBank/DDBJ databases">
        <authorList>
            <person name="Hellsten U."/>
            <person name="Grimwood J."/>
            <person name="Chapman J.A."/>
            <person name="Shapiro H."/>
            <person name="Aerts A."/>
            <person name="Otillar R.P."/>
            <person name="Terry A.Y."/>
            <person name="Boore J.L."/>
            <person name="Simakov O."/>
            <person name="Marletaz F."/>
            <person name="Cho S.-J."/>
            <person name="Edsinger-Gonzales E."/>
            <person name="Havlak P."/>
            <person name="Kuo D.-H."/>
            <person name="Larsson T."/>
            <person name="Lv J."/>
            <person name="Arendt D."/>
            <person name="Savage R."/>
            <person name="Osoegawa K."/>
            <person name="de Jong P."/>
            <person name="Lindberg D.R."/>
            <person name="Seaver E.C."/>
            <person name="Weisblat D.A."/>
            <person name="Putnam N.H."/>
            <person name="Grigoriev I.V."/>
            <person name="Rokhsar D.S."/>
        </authorList>
    </citation>
    <scope>NUCLEOTIDE SEQUENCE</scope>
    <source>
        <strain evidence="6">I ESC-2004</strain>
    </source>
</reference>
<dbReference type="EMBL" id="AMQN01014560">
    <property type="status" value="NOT_ANNOTATED_CDS"/>
    <property type="molecule type" value="Genomic_DNA"/>
</dbReference>
<evidence type="ECO:0000313" key="5">
    <source>
        <dbReference type="EnsemblMetazoa" id="CapteP212194"/>
    </source>
</evidence>
<organism evidence="4">
    <name type="scientific">Capitella teleta</name>
    <name type="common">Polychaete worm</name>
    <dbReference type="NCBI Taxonomy" id="283909"/>
    <lineage>
        <taxon>Eukaryota</taxon>
        <taxon>Metazoa</taxon>
        <taxon>Spiralia</taxon>
        <taxon>Lophotrochozoa</taxon>
        <taxon>Annelida</taxon>
        <taxon>Polychaeta</taxon>
        <taxon>Sedentaria</taxon>
        <taxon>Scolecida</taxon>
        <taxon>Capitellidae</taxon>
        <taxon>Capitella</taxon>
    </lineage>
</organism>
<reference evidence="4 6" key="2">
    <citation type="journal article" date="2013" name="Nature">
        <title>Insights into bilaterian evolution from three spiralian genomes.</title>
        <authorList>
            <person name="Simakov O."/>
            <person name="Marletaz F."/>
            <person name="Cho S.J."/>
            <person name="Edsinger-Gonzales E."/>
            <person name="Havlak P."/>
            <person name="Hellsten U."/>
            <person name="Kuo D.H."/>
            <person name="Larsson T."/>
            <person name="Lv J."/>
            <person name="Arendt D."/>
            <person name="Savage R."/>
            <person name="Osoegawa K."/>
            <person name="de Jong P."/>
            <person name="Grimwood J."/>
            <person name="Chapman J.A."/>
            <person name="Shapiro H."/>
            <person name="Aerts A."/>
            <person name="Otillar R.P."/>
            <person name="Terry A.Y."/>
            <person name="Boore J.L."/>
            <person name="Grigoriev I.V."/>
            <person name="Lindberg D.R."/>
            <person name="Seaver E.C."/>
            <person name="Weisblat D.A."/>
            <person name="Putnam N.H."/>
            <person name="Rokhsar D.S."/>
        </authorList>
    </citation>
    <scope>NUCLEOTIDE SEQUENCE</scope>
    <source>
        <strain evidence="4 6">I ESC-2004</strain>
    </source>
</reference>